<dbReference type="OrthoDB" id="268400at2759"/>
<reference evidence="2" key="1">
    <citation type="journal article" date="2020" name="Stud. Mycol.">
        <title>101 Dothideomycetes genomes: a test case for predicting lifestyles and emergence of pathogens.</title>
        <authorList>
            <person name="Haridas S."/>
            <person name="Albert R."/>
            <person name="Binder M."/>
            <person name="Bloem J."/>
            <person name="Labutti K."/>
            <person name="Salamov A."/>
            <person name="Andreopoulos B."/>
            <person name="Baker S."/>
            <person name="Barry K."/>
            <person name="Bills G."/>
            <person name="Bluhm B."/>
            <person name="Cannon C."/>
            <person name="Castanera R."/>
            <person name="Culley D."/>
            <person name="Daum C."/>
            <person name="Ezra D."/>
            <person name="Gonzalez J."/>
            <person name="Henrissat B."/>
            <person name="Kuo A."/>
            <person name="Liang C."/>
            <person name="Lipzen A."/>
            <person name="Lutzoni F."/>
            <person name="Magnuson J."/>
            <person name="Mondo S."/>
            <person name="Nolan M."/>
            <person name="Ohm R."/>
            <person name="Pangilinan J."/>
            <person name="Park H.-J."/>
            <person name="Ramirez L."/>
            <person name="Alfaro M."/>
            <person name="Sun H."/>
            <person name="Tritt A."/>
            <person name="Yoshinaga Y."/>
            <person name="Zwiers L.-H."/>
            <person name="Turgeon B."/>
            <person name="Goodwin S."/>
            <person name="Spatafora J."/>
            <person name="Crous P."/>
            <person name="Grigoriev I."/>
        </authorList>
    </citation>
    <scope>NUCLEOTIDE SEQUENCE</scope>
    <source>
        <strain evidence="2">CBS 183.55</strain>
    </source>
</reference>
<keyword evidence="3" id="KW-1185">Reference proteome</keyword>
<keyword evidence="1" id="KW-0812">Transmembrane</keyword>
<dbReference type="Proteomes" id="UP000800082">
    <property type="component" value="Unassembled WGS sequence"/>
</dbReference>
<organism evidence="2 3">
    <name type="scientific">Didymella exigua CBS 183.55</name>
    <dbReference type="NCBI Taxonomy" id="1150837"/>
    <lineage>
        <taxon>Eukaryota</taxon>
        <taxon>Fungi</taxon>
        <taxon>Dikarya</taxon>
        <taxon>Ascomycota</taxon>
        <taxon>Pezizomycotina</taxon>
        <taxon>Dothideomycetes</taxon>
        <taxon>Pleosporomycetidae</taxon>
        <taxon>Pleosporales</taxon>
        <taxon>Pleosporineae</taxon>
        <taxon>Didymellaceae</taxon>
        <taxon>Didymella</taxon>
    </lineage>
</organism>
<proteinExistence type="predicted"/>
<evidence type="ECO:0000256" key="1">
    <source>
        <dbReference type="SAM" id="Phobius"/>
    </source>
</evidence>
<keyword evidence="1" id="KW-0472">Membrane</keyword>
<evidence type="ECO:0008006" key="4">
    <source>
        <dbReference type="Google" id="ProtNLM"/>
    </source>
</evidence>
<gene>
    <name evidence="2" type="ORF">M421DRAFT_78955</name>
</gene>
<evidence type="ECO:0000313" key="2">
    <source>
        <dbReference type="EMBL" id="KAF1922261.1"/>
    </source>
</evidence>
<dbReference type="AlphaFoldDB" id="A0A6A5R2I4"/>
<feature type="non-terminal residue" evidence="2">
    <location>
        <position position="1"/>
    </location>
</feature>
<protein>
    <recommendedName>
        <fullName evidence="4">OPT superfamily oligopeptide transporter</fullName>
    </recommendedName>
</protein>
<dbReference type="GeneID" id="54355113"/>
<dbReference type="EMBL" id="ML979040">
    <property type="protein sequence ID" value="KAF1922261.1"/>
    <property type="molecule type" value="Genomic_DNA"/>
</dbReference>
<keyword evidence="1" id="KW-1133">Transmembrane helix</keyword>
<accession>A0A6A5R2I4</accession>
<dbReference type="RefSeq" id="XP_033442515.1">
    <property type="nucleotide sequence ID" value="XM_033597446.1"/>
</dbReference>
<evidence type="ECO:0000313" key="3">
    <source>
        <dbReference type="Proteomes" id="UP000800082"/>
    </source>
</evidence>
<feature type="transmembrane region" description="Helical" evidence="1">
    <location>
        <begin position="26"/>
        <end position="53"/>
    </location>
</feature>
<name>A0A6A5R2I4_9PLEO</name>
<sequence>TSGHNKNLELWTVLWDTKSMGTYPGVLWAGLMIGTLLECTNLVVQVTVAIILVQTLYGFKLWEVGVFDFAGPIGAHLAVFFDGRLTDTISNRWVARNDALCLPKYHLSPLLI</sequence>